<organism evidence="1 2">
    <name type="scientific">Paramuricea clavata</name>
    <name type="common">Red gorgonian</name>
    <name type="synonym">Violescent sea-whip</name>
    <dbReference type="NCBI Taxonomy" id="317549"/>
    <lineage>
        <taxon>Eukaryota</taxon>
        <taxon>Metazoa</taxon>
        <taxon>Cnidaria</taxon>
        <taxon>Anthozoa</taxon>
        <taxon>Octocorallia</taxon>
        <taxon>Malacalcyonacea</taxon>
        <taxon>Plexauridae</taxon>
        <taxon>Paramuricea</taxon>
    </lineage>
</organism>
<evidence type="ECO:0000313" key="1">
    <source>
        <dbReference type="EMBL" id="CAB4042527.1"/>
    </source>
</evidence>
<dbReference type="PANTHER" id="PTHR33244">
    <property type="entry name" value="INTEGRASE CATALYTIC DOMAIN-CONTAINING PROTEIN-RELATED"/>
    <property type="match status" value="1"/>
</dbReference>
<accession>A0A7D9M6Q0</accession>
<evidence type="ECO:0000313" key="2">
    <source>
        <dbReference type="Proteomes" id="UP001152795"/>
    </source>
</evidence>
<dbReference type="EMBL" id="CACRXK020030308">
    <property type="protein sequence ID" value="CAB4042527.1"/>
    <property type="molecule type" value="Genomic_DNA"/>
</dbReference>
<keyword evidence="2" id="KW-1185">Reference proteome</keyword>
<reference evidence="1" key="1">
    <citation type="submission" date="2020-04" db="EMBL/GenBank/DDBJ databases">
        <authorList>
            <person name="Alioto T."/>
            <person name="Alioto T."/>
            <person name="Gomez Garrido J."/>
        </authorList>
    </citation>
    <scope>NUCLEOTIDE SEQUENCE</scope>
    <source>
        <strain evidence="1">A484AB</strain>
    </source>
</reference>
<comment type="caution">
    <text evidence="1">The sequence shown here is derived from an EMBL/GenBank/DDBJ whole genome shotgun (WGS) entry which is preliminary data.</text>
</comment>
<dbReference type="OrthoDB" id="8057760at2759"/>
<dbReference type="Proteomes" id="UP001152795">
    <property type="component" value="Unassembled WGS sequence"/>
</dbReference>
<protein>
    <submittedName>
        <fullName evidence="1">Uncharacterized protein</fullName>
    </submittedName>
</protein>
<proteinExistence type="predicted"/>
<dbReference type="PANTHER" id="PTHR33244:SF3">
    <property type="entry name" value="PEPTIDASE A2 DOMAIN-CONTAINING PROTEIN"/>
    <property type="match status" value="1"/>
</dbReference>
<dbReference type="AlphaFoldDB" id="A0A7D9M6Q0"/>
<name>A0A7D9M6Q0_PARCT</name>
<gene>
    <name evidence="1" type="ORF">PACLA_8A005976</name>
</gene>
<sequence length="156" mass="18261">MPLPNIKLSPAQLLMGRRLRNDLPVMESSLQPANKSSQRISKYLMNTKEDKKKYHDKHTSKEVNELQPGAKVRLKLWMYSREWKPATVVKHHHGVQTDDGRKYRRNLQHLRMRVCPAVESDSDVQTIAPAVEKKYHLSRMPFRRPLVPTTPLLHRP</sequence>